<keyword evidence="1" id="KW-0614">Plasmid</keyword>
<dbReference type="RefSeq" id="WP_167680284.1">
    <property type="nucleotide sequence ID" value="NZ_CP050314.1"/>
</dbReference>
<geneLocation type="plasmid" evidence="1 2">
    <name>pPN3F2_1</name>
</geneLocation>
<dbReference type="KEGG" id="saes:HBH39_18450"/>
<reference evidence="1 2" key="1">
    <citation type="submission" date="2020-03" db="EMBL/GenBank/DDBJ databases">
        <title>Complete genome sequence of Shewanella sp.</title>
        <authorList>
            <person name="Kim Y.-S."/>
            <person name="Kim S.-J."/>
            <person name="Jung H.-K."/>
            <person name="Kim K.-H."/>
        </authorList>
    </citation>
    <scope>NUCLEOTIDE SEQUENCE [LARGE SCALE GENOMIC DNA]</scope>
    <source>
        <strain evidence="1 2">PN3F2</strain>
        <plasmid evidence="1 2">pPN3F2_1</plasmid>
    </source>
</reference>
<accession>A0A6G9QQS5</accession>
<organism evidence="1 2">
    <name type="scientific">Shewanella aestuarii</name>
    <dbReference type="NCBI Taxonomy" id="1028752"/>
    <lineage>
        <taxon>Bacteria</taxon>
        <taxon>Pseudomonadati</taxon>
        <taxon>Pseudomonadota</taxon>
        <taxon>Gammaproteobacteria</taxon>
        <taxon>Alteromonadales</taxon>
        <taxon>Shewanellaceae</taxon>
        <taxon>Shewanella</taxon>
    </lineage>
</organism>
<dbReference type="Proteomes" id="UP000502608">
    <property type="component" value="Plasmid pPN3F2_1"/>
</dbReference>
<proteinExistence type="predicted"/>
<name>A0A6G9QQS5_9GAMM</name>
<dbReference type="EMBL" id="CP050314">
    <property type="protein sequence ID" value="QIR16453.1"/>
    <property type="molecule type" value="Genomic_DNA"/>
</dbReference>
<sequence>MKHVSDSGVNKQINRFIRNENKTYDLARIISIIMQQSFSNLTLAKLDKQSALNGYRSAIIDEVSKASLFELLNREITSFDTPMINRAWKLVYAKGVSSSPNLH</sequence>
<evidence type="ECO:0000313" key="2">
    <source>
        <dbReference type="Proteomes" id="UP000502608"/>
    </source>
</evidence>
<dbReference type="AlphaFoldDB" id="A0A6G9QQS5"/>
<gene>
    <name evidence="1" type="ORF">HBH39_18450</name>
</gene>
<evidence type="ECO:0000313" key="1">
    <source>
        <dbReference type="EMBL" id="QIR16453.1"/>
    </source>
</evidence>
<protein>
    <submittedName>
        <fullName evidence="1">Uncharacterized protein</fullName>
    </submittedName>
</protein>
<keyword evidence="2" id="KW-1185">Reference proteome</keyword>